<feature type="non-terminal residue" evidence="2">
    <location>
        <position position="1"/>
    </location>
</feature>
<reference evidence="2" key="1">
    <citation type="journal article" date="2013" name="BMC Genomics">
        <title>Unscrambling butterfly oogenesis.</title>
        <authorList>
            <person name="Carter J.M."/>
            <person name="Baker S.C."/>
            <person name="Pink R."/>
            <person name="Carter D.R."/>
            <person name="Collins A."/>
            <person name="Tomlin J."/>
            <person name="Gibbs M."/>
            <person name="Breuker C.J."/>
        </authorList>
    </citation>
    <scope>NUCLEOTIDE SEQUENCE</scope>
    <source>
        <tissue evidence="2">Ovary</tissue>
    </source>
</reference>
<protein>
    <submittedName>
        <fullName evidence="2">Uncharacterized protein</fullName>
    </submittedName>
</protein>
<name>S4PGP4_9NEOP</name>
<feature type="non-terminal residue" evidence="2">
    <location>
        <position position="68"/>
    </location>
</feature>
<evidence type="ECO:0000256" key="1">
    <source>
        <dbReference type="SAM" id="MobiDB-lite"/>
    </source>
</evidence>
<dbReference type="AlphaFoldDB" id="S4PGP4"/>
<accession>S4PGP4</accession>
<reference evidence="2" key="2">
    <citation type="submission" date="2013-05" db="EMBL/GenBank/DDBJ databases">
        <authorList>
            <person name="Carter J.-M."/>
            <person name="Baker S.C."/>
            <person name="Pink R."/>
            <person name="Carter D.R.F."/>
            <person name="Collins A."/>
            <person name="Tomlin J."/>
            <person name="Gibbs M."/>
            <person name="Breuker C.J."/>
        </authorList>
    </citation>
    <scope>NUCLEOTIDE SEQUENCE</scope>
    <source>
        <tissue evidence="2">Ovary</tissue>
    </source>
</reference>
<feature type="region of interest" description="Disordered" evidence="1">
    <location>
        <begin position="1"/>
        <end position="68"/>
    </location>
</feature>
<organism evidence="2">
    <name type="scientific">Pararge aegeria</name>
    <name type="common">speckled wood butterfly</name>
    <dbReference type="NCBI Taxonomy" id="116150"/>
    <lineage>
        <taxon>Eukaryota</taxon>
        <taxon>Metazoa</taxon>
        <taxon>Ecdysozoa</taxon>
        <taxon>Arthropoda</taxon>
        <taxon>Hexapoda</taxon>
        <taxon>Insecta</taxon>
        <taxon>Pterygota</taxon>
        <taxon>Neoptera</taxon>
        <taxon>Endopterygota</taxon>
        <taxon>Lepidoptera</taxon>
        <taxon>Glossata</taxon>
        <taxon>Ditrysia</taxon>
        <taxon>Papilionoidea</taxon>
        <taxon>Nymphalidae</taxon>
        <taxon>Satyrinae</taxon>
        <taxon>Satyrini</taxon>
        <taxon>Parargina</taxon>
        <taxon>Pararge</taxon>
    </lineage>
</organism>
<dbReference type="EMBL" id="GAIX01002456">
    <property type="protein sequence ID" value="JAA90104.1"/>
    <property type="molecule type" value="Transcribed_RNA"/>
</dbReference>
<evidence type="ECO:0000313" key="2">
    <source>
        <dbReference type="EMBL" id="JAA90104.1"/>
    </source>
</evidence>
<feature type="compositionally biased region" description="Basic residues" evidence="1">
    <location>
        <begin position="18"/>
        <end position="34"/>
    </location>
</feature>
<sequence length="68" mass="7241">PNLKAVAQAKATAANANSRKKLVRSNSNSRKKLPKSLPKSGLESSQDLSSSDTNITNISADSLETPFR</sequence>
<feature type="compositionally biased region" description="Polar residues" evidence="1">
    <location>
        <begin position="53"/>
        <end position="62"/>
    </location>
</feature>
<feature type="compositionally biased region" description="Low complexity" evidence="1">
    <location>
        <begin position="35"/>
        <end position="52"/>
    </location>
</feature>
<feature type="compositionally biased region" description="Low complexity" evidence="1">
    <location>
        <begin position="1"/>
        <end position="17"/>
    </location>
</feature>
<proteinExistence type="predicted"/>